<evidence type="ECO:0000259" key="7">
    <source>
        <dbReference type="PROSITE" id="PS50115"/>
    </source>
</evidence>
<feature type="compositionally biased region" description="Low complexity" evidence="6">
    <location>
        <begin position="228"/>
        <end position="240"/>
    </location>
</feature>
<evidence type="ECO:0000256" key="2">
    <source>
        <dbReference type="ARBA" id="ARBA00022723"/>
    </source>
</evidence>
<dbReference type="InterPro" id="IPR038508">
    <property type="entry name" value="ArfGAP_dom_sf"/>
</dbReference>
<dbReference type="PROSITE" id="PS50115">
    <property type="entry name" value="ARFGAP"/>
    <property type="match status" value="1"/>
</dbReference>
<gene>
    <name evidence="8" type="ORF">TVAG_416020</name>
</gene>
<dbReference type="STRING" id="5722.A2FXZ9"/>
<proteinExistence type="predicted"/>
<evidence type="ECO:0000313" key="9">
    <source>
        <dbReference type="Proteomes" id="UP000001542"/>
    </source>
</evidence>
<dbReference type="PANTHER" id="PTHR45705:SF1">
    <property type="entry name" value="FI20236P1"/>
    <property type="match status" value="1"/>
</dbReference>
<feature type="compositionally biased region" description="Low complexity" evidence="6">
    <location>
        <begin position="202"/>
        <end position="213"/>
    </location>
</feature>
<evidence type="ECO:0000256" key="4">
    <source>
        <dbReference type="ARBA" id="ARBA00022833"/>
    </source>
</evidence>
<dbReference type="SUPFAM" id="SSF57863">
    <property type="entry name" value="ArfGap/RecO-like zinc finger"/>
    <property type="match status" value="1"/>
</dbReference>
<keyword evidence="1" id="KW-0343">GTPase activation</keyword>
<dbReference type="SMR" id="A2FXZ9"/>
<name>A2FXZ9_TRIV3</name>
<dbReference type="EMBL" id="DS114126">
    <property type="protein sequence ID" value="EAX90222.1"/>
    <property type="molecule type" value="Genomic_DNA"/>
</dbReference>
<feature type="region of interest" description="Disordered" evidence="6">
    <location>
        <begin position="147"/>
        <end position="341"/>
    </location>
</feature>
<evidence type="ECO:0000256" key="5">
    <source>
        <dbReference type="PROSITE-ProRule" id="PRU00288"/>
    </source>
</evidence>
<dbReference type="Proteomes" id="UP000001542">
    <property type="component" value="Unassembled WGS sequence"/>
</dbReference>
<dbReference type="SMART" id="SM00105">
    <property type="entry name" value="ArfGap"/>
    <property type="match status" value="1"/>
</dbReference>
<feature type="domain" description="Arf-GAP" evidence="7">
    <location>
        <begin position="6"/>
        <end position="129"/>
    </location>
</feature>
<dbReference type="InterPro" id="IPR037278">
    <property type="entry name" value="ARFGAP/RecO"/>
</dbReference>
<dbReference type="GO" id="GO:0005096">
    <property type="term" value="F:GTPase activator activity"/>
    <property type="evidence" value="ECO:0000318"/>
    <property type="project" value="GO_Central"/>
</dbReference>
<organism evidence="8 9">
    <name type="scientific">Trichomonas vaginalis (strain ATCC PRA-98 / G3)</name>
    <dbReference type="NCBI Taxonomy" id="412133"/>
    <lineage>
        <taxon>Eukaryota</taxon>
        <taxon>Metamonada</taxon>
        <taxon>Parabasalia</taxon>
        <taxon>Trichomonadida</taxon>
        <taxon>Trichomonadidae</taxon>
        <taxon>Trichomonas</taxon>
    </lineage>
</organism>
<dbReference type="InterPro" id="IPR001164">
    <property type="entry name" value="ArfGAP_dom"/>
</dbReference>
<evidence type="ECO:0000256" key="1">
    <source>
        <dbReference type="ARBA" id="ARBA00022468"/>
    </source>
</evidence>
<feature type="compositionally biased region" description="Low complexity" evidence="6">
    <location>
        <begin position="250"/>
        <end position="265"/>
    </location>
</feature>
<dbReference type="CDD" id="cd08204">
    <property type="entry name" value="ArfGap"/>
    <property type="match status" value="1"/>
</dbReference>
<dbReference type="InParanoid" id="A2FXZ9"/>
<keyword evidence="4" id="KW-0862">Zinc</keyword>
<dbReference type="FunFam" id="1.10.220.150:FF:000009">
    <property type="entry name" value="stromal membrane-associated protein 1 isoform X1"/>
    <property type="match status" value="1"/>
</dbReference>
<feature type="compositionally biased region" description="Polar residues" evidence="6">
    <location>
        <begin position="275"/>
        <end position="322"/>
    </location>
</feature>
<dbReference type="PANTHER" id="PTHR45705">
    <property type="entry name" value="FI20236P1"/>
    <property type="match status" value="1"/>
</dbReference>
<dbReference type="Gene3D" id="1.10.220.150">
    <property type="entry name" value="Arf GTPase activating protein"/>
    <property type="match status" value="1"/>
</dbReference>
<dbReference type="KEGG" id="tva:4747902"/>
<keyword evidence="9" id="KW-1185">Reference proteome</keyword>
<dbReference type="GO" id="GO:0005737">
    <property type="term" value="C:cytoplasm"/>
    <property type="evidence" value="ECO:0000318"/>
    <property type="project" value="GO_Central"/>
</dbReference>
<dbReference type="FunCoup" id="A2FXZ9">
    <property type="interactions" value="461"/>
</dbReference>
<dbReference type="Pfam" id="PF01412">
    <property type="entry name" value="ArfGap"/>
    <property type="match status" value="1"/>
</dbReference>
<sequence>MSSDPKKRVALAAQRPENQRCADCGCKLLTSSIWASSTLGIFICINCSGRHRNLGTHITFVRSVNLDSWTDEQATVMESIGNEISNQYWEANLPADYPRPATEDLEGLTKFIRLKYELGKWADKSREPPNVLLKKGKSVKKARIIQSGSAQPVSANSNPQPQQVQRSQSTNTFNFNQPAQQSMTTSNSVDMLFGPPEPAPVAQPFGQPQQQRQMNSSPGFNPFMQGFPAAQPQPTPVAQQNPFVFGKPMAPNAFAPQPQQPQQNQTGNARAELQSMLSQSMGTYAPPTSTNVFRQGNPQQPQSAARNMFNSPPQGSFSSNQPMRGPGQNRSKDAFSGISPF</sequence>
<dbReference type="InterPro" id="IPR051718">
    <property type="entry name" value="ARF_GTPase-activating"/>
</dbReference>
<evidence type="ECO:0000313" key="8">
    <source>
        <dbReference type="EMBL" id="EAX90222.1"/>
    </source>
</evidence>
<evidence type="ECO:0000256" key="3">
    <source>
        <dbReference type="ARBA" id="ARBA00022771"/>
    </source>
</evidence>
<dbReference type="OrthoDB" id="983479at2759"/>
<keyword evidence="3 5" id="KW-0863">Zinc-finger</keyword>
<dbReference type="PRINTS" id="PR00405">
    <property type="entry name" value="REVINTRACTNG"/>
</dbReference>
<dbReference type="RefSeq" id="XP_001303152.1">
    <property type="nucleotide sequence ID" value="XM_001303151.1"/>
</dbReference>
<dbReference type="VEuPathDB" id="TrichDB:TVAG_416020"/>
<keyword evidence="2" id="KW-0479">Metal-binding</keyword>
<dbReference type="VEuPathDB" id="TrichDB:TVAGG3_0250170"/>
<dbReference type="GO" id="GO:0008270">
    <property type="term" value="F:zinc ion binding"/>
    <property type="evidence" value="ECO:0007669"/>
    <property type="project" value="UniProtKB-KW"/>
</dbReference>
<reference evidence="8" key="1">
    <citation type="submission" date="2006-10" db="EMBL/GenBank/DDBJ databases">
        <authorList>
            <person name="Amadeo P."/>
            <person name="Zhao Q."/>
            <person name="Wortman J."/>
            <person name="Fraser-Liggett C."/>
            <person name="Carlton J."/>
        </authorList>
    </citation>
    <scope>NUCLEOTIDE SEQUENCE</scope>
    <source>
        <strain evidence="8">G3</strain>
    </source>
</reference>
<accession>A2FXZ9</accession>
<feature type="compositionally biased region" description="Polar residues" evidence="6">
    <location>
        <begin position="147"/>
        <end position="189"/>
    </location>
</feature>
<evidence type="ECO:0000256" key="6">
    <source>
        <dbReference type="SAM" id="MobiDB-lite"/>
    </source>
</evidence>
<dbReference type="eggNOG" id="KOG0703">
    <property type="taxonomic scope" value="Eukaryota"/>
</dbReference>
<protein>
    <submittedName>
        <fullName evidence="8">ARF GAP-like zinc finger-containing protein</fullName>
    </submittedName>
</protein>
<reference evidence="8" key="2">
    <citation type="journal article" date="2007" name="Science">
        <title>Draft genome sequence of the sexually transmitted pathogen Trichomonas vaginalis.</title>
        <authorList>
            <person name="Carlton J.M."/>
            <person name="Hirt R.P."/>
            <person name="Silva J.C."/>
            <person name="Delcher A.L."/>
            <person name="Schatz M."/>
            <person name="Zhao Q."/>
            <person name="Wortman J.R."/>
            <person name="Bidwell S.L."/>
            <person name="Alsmark U.C.M."/>
            <person name="Besteiro S."/>
            <person name="Sicheritz-Ponten T."/>
            <person name="Noel C.J."/>
            <person name="Dacks J.B."/>
            <person name="Foster P.G."/>
            <person name="Simillion C."/>
            <person name="Van de Peer Y."/>
            <person name="Miranda-Saavedra D."/>
            <person name="Barton G.J."/>
            <person name="Westrop G.D."/>
            <person name="Mueller S."/>
            <person name="Dessi D."/>
            <person name="Fiori P.L."/>
            <person name="Ren Q."/>
            <person name="Paulsen I."/>
            <person name="Zhang H."/>
            <person name="Bastida-Corcuera F.D."/>
            <person name="Simoes-Barbosa A."/>
            <person name="Brown M.T."/>
            <person name="Hayes R.D."/>
            <person name="Mukherjee M."/>
            <person name="Okumura C.Y."/>
            <person name="Schneider R."/>
            <person name="Smith A.J."/>
            <person name="Vanacova S."/>
            <person name="Villalvazo M."/>
            <person name="Haas B.J."/>
            <person name="Pertea M."/>
            <person name="Feldblyum T.V."/>
            <person name="Utterback T.R."/>
            <person name="Shu C.L."/>
            <person name="Osoegawa K."/>
            <person name="de Jong P.J."/>
            <person name="Hrdy I."/>
            <person name="Horvathova L."/>
            <person name="Zubacova Z."/>
            <person name="Dolezal P."/>
            <person name="Malik S.B."/>
            <person name="Logsdon J.M. Jr."/>
            <person name="Henze K."/>
            <person name="Gupta A."/>
            <person name="Wang C.C."/>
            <person name="Dunne R.L."/>
            <person name="Upcroft J.A."/>
            <person name="Upcroft P."/>
            <person name="White O."/>
            <person name="Salzberg S.L."/>
            <person name="Tang P."/>
            <person name="Chiu C.-H."/>
            <person name="Lee Y.-S."/>
            <person name="Embley T.M."/>
            <person name="Coombs G.H."/>
            <person name="Mottram J.C."/>
            <person name="Tachezy J."/>
            <person name="Fraser-Liggett C.M."/>
            <person name="Johnson P.J."/>
        </authorList>
    </citation>
    <scope>NUCLEOTIDE SEQUENCE [LARGE SCALE GENOMIC DNA]</scope>
    <source>
        <strain evidence="8">G3</strain>
    </source>
</reference>
<dbReference type="AlphaFoldDB" id="A2FXZ9"/>